<evidence type="ECO:0000313" key="4">
    <source>
        <dbReference type="EMBL" id="MDG3016773.1"/>
    </source>
</evidence>
<gene>
    <name evidence="4" type="ORF">NVS88_19660</name>
</gene>
<dbReference type="InterPro" id="IPR050697">
    <property type="entry name" value="Adenylyl/Guanylyl_Cyclase_3/4"/>
</dbReference>
<dbReference type="InterPro" id="IPR032026">
    <property type="entry name" value="Ad_Cy_reg"/>
</dbReference>
<feature type="domain" description="Guanylate cyclase" evidence="3">
    <location>
        <begin position="204"/>
        <end position="313"/>
    </location>
</feature>
<dbReference type="PANTHER" id="PTHR43081:SF1">
    <property type="entry name" value="ADENYLATE CYCLASE, TERMINAL-DIFFERENTIATION SPECIFIC"/>
    <property type="match status" value="1"/>
</dbReference>
<dbReference type="AlphaFoldDB" id="A0A9X4M7Q2"/>
<dbReference type="Gene3D" id="3.30.70.1230">
    <property type="entry name" value="Nucleotide cyclase"/>
    <property type="match status" value="1"/>
</dbReference>
<dbReference type="PROSITE" id="PS50125">
    <property type="entry name" value="GUANYLATE_CYCLASE_2"/>
    <property type="match status" value="1"/>
</dbReference>
<dbReference type="InterPro" id="IPR001054">
    <property type="entry name" value="A/G_cyclase"/>
</dbReference>
<dbReference type="Pfam" id="PF00211">
    <property type="entry name" value="Guanylate_cyc"/>
    <property type="match status" value="1"/>
</dbReference>
<evidence type="ECO:0000256" key="2">
    <source>
        <dbReference type="SAM" id="MobiDB-lite"/>
    </source>
</evidence>
<dbReference type="Pfam" id="PF16701">
    <property type="entry name" value="Ad_Cy_reg"/>
    <property type="match status" value="1"/>
</dbReference>
<evidence type="ECO:0000259" key="3">
    <source>
        <dbReference type="PROSITE" id="PS50125"/>
    </source>
</evidence>
<comment type="similarity">
    <text evidence="1">Belongs to the adenylyl cyclase class-3 family.</text>
</comment>
<organism evidence="4 5">
    <name type="scientific">Speluncibacter jeojiensis</name>
    <dbReference type="NCBI Taxonomy" id="2710754"/>
    <lineage>
        <taxon>Bacteria</taxon>
        <taxon>Bacillati</taxon>
        <taxon>Actinomycetota</taxon>
        <taxon>Actinomycetes</taxon>
        <taxon>Mycobacteriales</taxon>
        <taxon>Speluncibacteraceae</taxon>
        <taxon>Speluncibacter</taxon>
    </lineage>
</organism>
<dbReference type="PANTHER" id="PTHR43081">
    <property type="entry name" value="ADENYLATE CYCLASE, TERMINAL-DIFFERENTIATION SPECIFIC-RELATED"/>
    <property type="match status" value="1"/>
</dbReference>
<dbReference type="GO" id="GO:0009190">
    <property type="term" value="P:cyclic nucleotide biosynthetic process"/>
    <property type="evidence" value="ECO:0007669"/>
    <property type="project" value="InterPro"/>
</dbReference>
<feature type="compositionally biased region" description="Polar residues" evidence="2">
    <location>
        <begin position="1"/>
        <end position="22"/>
    </location>
</feature>
<dbReference type="GO" id="GO:0035556">
    <property type="term" value="P:intracellular signal transduction"/>
    <property type="evidence" value="ECO:0007669"/>
    <property type="project" value="InterPro"/>
</dbReference>
<evidence type="ECO:0000256" key="1">
    <source>
        <dbReference type="ARBA" id="ARBA00005381"/>
    </source>
</evidence>
<evidence type="ECO:0000313" key="5">
    <source>
        <dbReference type="Proteomes" id="UP001152755"/>
    </source>
</evidence>
<name>A0A9X4M7Q2_9ACTN</name>
<proteinExistence type="inferred from homology"/>
<comment type="caution">
    <text evidence="4">The sequence shown here is derived from an EMBL/GenBank/DDBJ whole genome shotgun (WGS) entry which is preliminary data.</text>
</comment>
<dbReference type="Proteomes" id="UP001152755">
    <property type="component" value="Unassembled WGS sequence"/>
</dbReference>
<dbReference type="GO" id="GO:0004016">
    <property type="term" value="F:adenylate cyclase activity"/>
    <property type="evidence" value="ECO:0007669"/>
    <property type="project" value="UniProtKB-ARBA"/>
</dbReference>
<keyword evidence="5" id="KW-1185">Reference proteome</keyword>
<dbReference type="InterPro" id="IPR029787">
    <property type="entry name" value="Nucleotide_cyclase"/>
</dbReference>
<dbReference type="CDD" id="cd07302">
    <property type="entry name" value="CHD"/>
    <property type="match status" value="1"/>
</dbReference>
<feature type="region of interest" description="Disordered" evidence="2">
    <location>
        <begin position="1"/>
        <end position="29"/>
    </location>
</feature>
<dbReference type="RefSeq" id="WP_332520689.1">
    <property type="nucleotide sequence ID" value="NZ_JANRHA010000017.1"/>
</dbReference>
<protein>
    <submittedName>
        <fullName evidence="4">Adenylate/guanylate cyclase domain-containing protein</fullName>
    </submittedName>
</protein>
<dbReference type="EMBL" id="JANRHA010000017">
    <property type="protein sequence ID" value="MDG3016773.1"/>
    <property type="molecule type" value="Genomic_DNA"/>
</dbReference>
<sequence>MQTTVDNRSEGTVTTSQASSPQPERDSPDVLLERIQAVVEDDLLRGARKYDREQTVALSGVPLDRAQRLWTAMGFAAAEDPHEVMFTDDDVEALRLLDSLITSGIVEPDLEVAVTRALGQTFSRLADWQVTLMGRHVLRRLSINADNLDQTDHDEVVDAIRETAVEIVPVIEALQSYVWRRHLAAVAGRSLVLPDDKRTGRTQIVGFADMVGYTSLTRRIDITELSTLLEDFESTATAVIAQRRGWVIKNVGDEVMFAVEDPSDAAAIALELQSSVHADDGLPALRIGMALGPVLVRFGDAYGSVVNIAARLTSAAKPGTILLDAELADVLGDAPDLRVKALRSMRVRGFHKLKPYVLRGPKPR</sequence>
<accession>A0A9X4M7Q2</accession>
<reference evidence="4" key="1">
    <citation type="submission" date="2022-08" db="EMBL/GenBank/DDBJ databases">
        <title>Genome analysis of Corynebacteriales strain.</title>
        <authorList>
            <person name="Lee S.D."/>
        </authorList>
    </citation>
    <scope>NUCLEOTIDE SEQUENCE</scope>
    <source>
        <strain evidence="4">D3-21</strain>
    </source>
</reference>
<dbReference type="SUPFAM" id="SSF55073">
    <property type="entry name" value="Nucleotide cyclase"/>
    <property type="match status" value="1"/>
</dbReference>